<dbReference type="Proteomes" id="UP001382455">
    <property type="component" value="Unassembled WGS sequence"/>
</dbReference>
<organism evidence="1 2">
    <name type="scientific">Pseudoalteromonas spongiae</name>
    <dbReference type="NCBI Taxonomy" id="298657"/>
    <lineage>
        <taxon>Bacteria</taxon>
        <taxon>Pseudomonadati</taxon>
        <taxon>Pseudomonadota</taxon>
        <taxon>Gammaproteobacteria</taxon>
        <taxon>Alteromonadales</taxon>
        <taxon>Pseudoalteromonadaceae</taxon>
        <taxon>Pseudoalteromonas</taxon>
    </lineage>
</organism>
<protein>
    <submittedName>
        <fullName evidence="1">Uncharacterized protein</fullName>
    </submittedName>
</protein>
<proteinExistence type="predicted"/>
<name>A0ABU8EYB8_9GAMM</name>
<sequence length="322" mass="35149">MKRFIPSVIAAAIILSGCGGSSSSNSVDNTTLEVHAIKPADVADYIENYTQSAAQLNVQIDGHNSAIELLDFDMDEGVIYIRYDLGVIVLGFDFEGEKPKQEVAVITNQNTEQALHGENLQLSEQNENFVIEGQLVDNISGNLHTFNMTFNESLISGGNSQLVVKNTAAELSGTLGSKTYVQFRNLALDHPSVNRIIFKSVDGSVNDDINMHTGRLIHQAQYTTVMPADGEAYSGGVDLYAAGIKKEYQTGGKLGVHAWCCEGDKDAGQLSKSHSAHGAQLTYFREILGQELGPEFYFFTINAAPADDIYLMTQAEINKYFF</sequence>
<dbReference type="EMBL" id="JBAWKS010000002">
    <property type="protein sequence ID" value="MEI4551201.1"/>
    <property type="molecule type" value="Genomic_DNA"/>
</dbReference>
<reference evidence="1 2" key="1">
    <citation type="submission" date="2023-12" db="EMBL/GenBank/DDBJ databases">
        <title>Friends and Foes: Symbiotic and Algicidal bacterial influence on Karenia brevis blooms.</title>
        <authorList>
            <person name="Fei C."/>
            <person name="Mohamed A.R."/>
            <person name="Booker A."/>
            <person name="Arshad M."/>
            <person name="Klass S."/>
            <person name="Ahn S."/>
            <person name="Gilbert P.M."/>
            <person name="Heil C.A."/>
            <person name="Martinez J.M."/>
            <person name="Amin S.A."/>
        </authorList>
    </citation>
    <scope>NUCLEOTIDE SEQUENCE [LARGE SCALE GENOMIC DNA]</scope>
    <source>
        <strain evidence="1 2">CE15</strain>
    </source>
</reference>
<dbReference type="PROSITE" id="PS51257">
    <property type="entry name" value="PROKAR_LIPOPROTEIN"/>
    <property type="match status" value="1"/>
</dbReference>
<evidence type="ECO:0000313" key="1">
    <source>
        <dbReference type="EMBL" id="MEI4551201.1"/>
    </source>
</evidence>
<evidence type="ECO:0000313" key="2">
    <source>
        <dbReference type="Proteomes" id="UP001382455"/>
    </source>
</evidence>
<dbReference type="RefSeq" id="WP_336436216.1">
    <property type="nucleotide sequence ID" value="NZ_JBAWKS010000002.1"/>
</dbReference>
<accession>A0ABU8EYB8</accession>
<gene>
    <name evidence="1" type="ORF">WAE96_16125</name>
</gene>
<keyword evidence="2" id="KW-1185">Reference proteome</keyword>
<comment type="caution">
    <text evidence="1">The sequence shown here is derived from an EMBL/GenBank/DDBJ whole genome shotgun (WGS) entry which is preliminary data.</text>
</comment>